<sequence length="102" mass="12244">MFCGRIDYVITSVSFHFVAIATYSVQEGVLPFFWVFAQVNSELRDKICRLMRKMWSQVVDIHFIFVFIKESFNKRRIEEVCHWFAHISTVIRFKHKINFACC</sequence>
<evidence type="ECO:0000313" key="1">
    <source>
        <dbReference type="EMBL" id="VDL56112.1"/>
    </source>
</evidence>
<gene>
    <name evidence="1" type="ORF">HDID_LOCUS4812</name>
</gene>
<dbReference type="EMBL" id="UYSG01002033">
    <property type="protein sequence ID" value="VDL56112.1"/>
    <property type="molecule type" value="Genomic_DNA"/>
</dbReference>
<evidence type="ECO:0000313" key="2">
    <source>
        <dbReference type="Proteomes" id="UP000274504"/>
    </source>
</evidence>
<dbReference type="Proteomes" id="UP000274504">
    <property type="component" value="Unassembled WGS sequence"/>
</dbReference>
<name>A0A3P6Z773_HYMDI</name>
<organism evidence="1 2">
    <name type="scientific">Hymenolepis diminuta</name>
    <name type="common">Rat tapeworm</name>
    <dbReference type="NCBI Taxonomy" id="6216"/>
    <lineage>
        <taxon>Eukaryota</taxon>
        <taxon>Metazoa</taxon>
        <taxon>Spiralia</taxon>
        <taxon>Lophotrochozoa</taxon>
        <taxon>Platyhelminthes</taxon>
        <taxon>Cestoda</taxon>
        <taxon>Eucestoda</taxon>
        <taxon>Cyclophyllidea</taxon>
        <taxon>Hymenolepididae</taxon>
        <taxon>Hymenolepis</taxon>
    </lineage>
</organism>
<accession>A0A3P6Z773</accession>
<reference evidence="1 2" key="1">
    <citation type="submission" date="2018-11" db="EMBL/GenBank/DDBJ databases">
        <authorList>
            <consortium name="Pathogen Informatics"/>
        </authorList>
    </citation>
    <scope>NUCLEOTIDE SEQUENCE [LARGE SCALE GENOMIC DNA]</scope>
</reference>
<dbReference type="AlphaFoldDB" id="A0A3P6Z773"/>
<proteinExistence type="predicted"/>
<protein>
    <submittedName>
        <fullName evidence="1">Uncharacterized protein</fullName>
    </submittedName>
</protein>